<keyword evidence="3" id="KW-1185">Reference proteome</keyword>
<keyword evidence="1" id="KW-1133">Transmembrane helix</keyword>
<dbReference type="GeneID" id="28840832"/>
<reference evidence="2 3" key="1">
    <citation type="submission" date="2016-03" db="EMBL/GenBank/DDBJ databases">
        <title>Comparative genomics of Pseudogymnoascus destructans, the fungus causing white-nose syndrome of bats.</title>
        <authorList>
            <person name="Palmer J.M."/>
            <person name="Drees K.P."/>
            <person name="Foster J.T."/>
            <person name="Lindner D.L."/>
        </authorList>
    </citation>
    <scope>NUCLEOTIDE SEQUENCE [LARGE SCALE GENOMIC DNA]</scope>
    <source>
        <strain evidence="2 3">UAMH 10579</strain>
    </source>
</reference>
<accession>A0A1B8GGL6</accession>
<evidence type="ECO:0000313" key="2">
    <source>
        <dbReference type="EMBL" id="OBT94978.1"/>
    </source>
</evidence>
<protein>
    <submittedName>
        <fullName evidence="2">Uncharacterized protein</fullName>
    </submittedName>
</protein>
<dbReference type="AlphaFoldDB" id="A0A1B8GGL6"/>
<sequence length="98" mass="11410">MTVSQQRPQEIIYDEESHRQRRTKESNIWNKVDEVGPLVFVLAILLAVILFFATGYTLYRILPPLHDYSMDRYLETLRELVKIVNELEAGAAAKKGCW</sequence>
<evidence type="ECO:0000313" key="3">
    <source>
        <dbReference type="Proteomes" id="UP000091956"/>
    </source>
</evidence>
<evidence type="ECO:0000256" key="1">
    <source>
        <dbReference type="SAM" id="Phobius"/>
    </source>
</evidence>
<organism evidence="2 3">
    <name type="scientific">Pseudogymnoascus verrucosus</name>
    <dbReference type="NCBI Taxonomy" id="342668"/>
    <lineage>
        <taxon>Eukaryota</taxon>
        <taxon>Fungi</taxon>
        <taxon>Dikarya</taxon>
        <taxon>Ascomycota</taxon>
        <taxon>Pezizomycotina</taxon>
        <taxon>Leotiomycetes</taxon>
        <taxon>Thelebolales</taxon>
        <taxon>Thelebolaceae</taxon>
        <taxon>Pseudogymnoascus</taxon>
    </lineage>
</organism>
<reference evidence="3" key="2">
    <citation type="journal article" date="2018" name="Nat. Commun.">
        <title>Extreme sensitivity to ultraviolet light in the fungal pathogen causing white-nose syndrome of bats.</title>
        <authorList>
            <person name="Palmer J.M."/>
            <person name="Drees K.P."/>
            <person name="Foster J.T."/>
            <person name="Lindner D.L."/>
        </authorList>
    </citation>
    <scope>NUCLEOTIDE SEQUENCE [LARGE SCALE GENOMIC DNA]</scope>
    <source>
        <strain evidence="3">UAMH 10579</strain>
    </source>
</reference>
<feature type="transmembrane region" description="Helical" evidence="1">
    <location>
        <begin position="38"/>
        <end position="62"/>
    </location>
</feature>
<dbReference type="RefSeq" id="XP_018128711.1">
    <property type="nucleotide sequence ID" value="XM_018276881.2"/>
</dbReference>
<proteinExistence type="predicted"/>
<dbReference type="EMBL" id="KV460239">
    <property type="protein sequence ID" value="OBT94978.1"/>
    <property type="molecule type" value="Genomic_DNA"/>
</dbReference>
<name>A0A1B8GGL6_9PEZI</name>
<keyword evidence="1" id="KW-0812">Transmembrane</keyword>
<gene>
    <name evidence="2" type="ORF">VE01_07446</name>
</gene>
<keyword evidence="1" id="KW-0472">Membrane</keyword>
<dbReference type="Proteomes" id="UP000091956">
    <property type="component" value="Unassembled WGS sequence"/>
</dbReference>